<dbReference type="Proteomes" id="UP000237105">
    <property type="component" value="Unassembled WGS sequence"/>
</dbReference>
<protein>
    <submittedName>
        <fullName evidence="1">Uncharacterized protein</fullName>
    </submittedName>
</protein>
<comment type="caution">
    <text evidence="1">The sequence shown here is derived from an EMBL/GenBank/DDBJ whole genome shotgun (WGS) entry which is preliminary data.</text>
</comment>
<evidence type="ECO:0000313" key="1">
    <source>
        <dbReference type="EMBL" id="PON75767.1"/>
    </source>
</evidence>
<evidence type="ECO:0000313" key="2">
    <source>
        <dbReference type="Proteomes" id="UP000237105"/>
    </source>
</evidence>
<proteinExistence type="predicted"/>
<gene>
    <name evidence="1" type="ORF">PanWU01x14_040270</name>
</gene>
<dbReference type="EMBL" id="JXTB01000022">
    <property type="protein sequence ID" value="PON75767.1"/>
    <property type="molecule type" value="Genomic_DNA"/>
</dbReference>
<name>A0A2P5DR50_PARAD</name>
<reference evidence="2" key="1">
    <citation type="submission" date="2016-06" db="EMBL/GenBank/DDBJ databases">
        <title>Parallel loss of symbiosis genes in relatives of nitrogen-fixing non-legume Parasponia.</title>
        <authorList>
            <person name="Van Velzen R."/>
            <person name="Holmer R."/>
            <person name="Bu F."/>
            <person name="Rutten L."/>
            <person name="Van Zeijl A."/>
            <person name="Liu W."/>
            <person name="Santuari L."/>
            <person name="Cao Q."/>
            <person name="Sharma T."/>
            <person name="Shen D."/>
            <person name="Roswanjaya Y."/>
            <person name="Wardhani T."/>
            <person name="Kalhor M.S."/>
            <person name="Jansen J."/>
            <person name="Van den Hoogen J."/>
            <person name="Gungor B."/>
            <person name="Hartog M."/>
            <person name="Hontelez J."/>
            <person name="Verver J."/>
            <person name="Yang W.-C."/>
            <person name="Schijlen E."/>
            <person name="Repin R."/>
            <person name="Schilthuizen M."/>
            <person name="Schranz E."/>
            <person name="Heidstra R."/>
            <person name="Miyata K."/>
            <person name="Fedorova E."/>
            <person name="Kohlen W."/>
            <person name="Bisseling T."/>
            <person name="Smit S."/>
            <person name="Geurts R."/>
        </authorList>
    </citation>
    <scope>NUCLEOTIDE SEQUENCE [LARGE SCALE GENOMIC DNA]</scope>
    <source>
        <strain evidence="2">cv. WU1-14</strain>
    </source>
</reference>
<organism evidence="1 2">
    <name type="scientific">Parasponia andersonii</name>
    <name type="common">Sponia andersonii</name>
    <dbReference type="NCBI Taxonomy" id="3476"/>
    <lineage>
        <taxon>Eukaryota</taxon>
        <taxon>Viridiplantae</taxon>
        <taxon>Streptophyta</taxon>
        <taxon>Embryophyta</taxon>
        <taxon>Tracheophyta</taxon>
        <taxon>Spermatophyta</taxon>
        <taxon>Magnoliopsida</taxon>
        <taxon>eudicotyledons</taxon>
        <taxon>Gunneridae</taxon>
        <taxon>Pentapetalae</taxon>
        <taxon>rosids</taxon>
        <taxon>fabids</taxon>
        <taxon>Rosales</taxon>
        <taxon>Cannabaceae</taxon>
        <taxon>Parasponia</taxon>
    </lineage>
</organism>
<keyword evidence="2" id="KW-1185">Reference proteome</keyword>
<dbReference type="AlphaFoldDB" id="A0A2P5DR50"/>
<accession>A0A2P5DR50</accession>
<sequence>MEINGYNIKELTLIPEYSEHRGEFSLHFIGEDAAKALLELECLKSSSPLQNQILKIKLQIAIRLQN</sequence>